<sequence length="106" mass="11917">MAHGQEHTAPPFDNNEDDDFNECDDVVMSSSIISFGEPDLDEIALQIAHLAINLIIDNGDEDDYEYINYVDLYMPDTIDEYDEPDPDEVACQVALLAVNGDHDQPR</sequence>
<proteinExistence type="predicted"/>
<dbReference type="AlphaFoldDB" id="A0A9P6JYA3"/>
<keyword evidence="3" id="KW-1185">Reference proteome</keyword>
<dbReference type="Proteomes" id="UP000723463">
    <property type="component" value="Unassembled WGS sequence"/>
</dbReference>
<name>A0A9P6JYA3_9FUNG</name>
<feature type="region of interest" description="Disordered" evidence="1">
    <location>
        <begin position="1"/>
        <end position="22"/>
    </location>
</feature>
<evidence type="ECO:0000313" key="2">
    <source>
        <dbReference type="EMBL" id="KAF9537553.1"/>
    </source>
</evidence>
<dbReference type="EMBL" id="JAAAXW010000387">
    <property type="protein sequence ID" value="KAF9537553.1"/>
    <property type="molecule type" value="Genomic_DNA"/>
</dbReference>
<evidence type="ECO:0000313" key="3">
    <source>
        <dbReference type="Proteomes" id="UP000723463"/>
    </source>
</evidence>
<gene>
    <name evidence="2" type="ORF">EC957_007979</name>
</gene>
<accession>A0A9P6JYA3</accession>
<protein>
    <submittedName>
        <fullName evidence="2">Uncharacterized protein</fullName>
    </submittedName>
</protein>
<evidence type="ECO:0000256" key="1">
    <source>
        <dbReference type="SAM" id="MobiDB-lite"/>
    </source>
</evidence>
<reference evidence="2" key="1">
    <citation type="journal article" date="2020" name="Fungal Divers.">
        <title>Resolving the Mortierellaceae phylogeny through synthesis of multi-gene phylogenetics and phylogenomics.</title>
        <authorList>
            <person name="Vandepol N."/>
            <person name="Liber J."/>
            <person name="Desiro A."/>
            <person name="Na H."/>
            <person name="Kennedy M."/>
            <person name="Barry K."/>
            <person name="Grigoriev I.V."/>
            <person name="Miller A.N."/>
            <person name="O'Donnell K."/>
            <person name="Stajich J.E."/>
            <person name="Bonito G."/>
        </authorList>
    </citation>
    <scope>NUCLEOTIDE SEQUENCE</scope>
    <source>
        <strain evidence="2">NRRL 2591</strain>
    </source>
</reference>
<comment type="caution">
    <text evidence="2">The sequence shown here is derived from an EMBL/GenBank/DDBJ whole genome shotgun (WGS) entry which is preliminary data.</text>
</comment>
<organism evidence="2 3">
    <name type="scientific">Mortierella hygrophila</name>
    <dbReference type="NCBI Taxonomy" id="979708"/>
    <lineage>
        <taxon>Eukaryota</taxon>
        <taxon>Fungi</taxon>
        <taxon>Fungi incertae sedis</taxon>
        <taxon>Mucoromycota</taxon>
        <taxon>Mortierellomycotina</taxon>
        <taxon>Mortierellomycetes</taxon>
        <taxon>Mortierellales</taxon>
        <taxon>Mortierellaceae</taxon>
        <taxon>Mortierella</taxon>
    </lineage>
</organism>